<evidence type="ECO:0000313" key="5">
    <source>
        <dbReference type="EMBL" id="TVU42545.1"/>
    </source>
</evidence>
<dbReference type="OrthoDB" id="583262at2759"/>
<dbReference type="Proteomes" id="UP000324897">
    <property type="component" value="Unassembled WGS sequence"/>
</dbReference>
<comment type="caution">
    <text evidence="5">The sequence shown here is derived from an EMBL/GenBank/DDBJ whole genome shotgun (WGS) entry which is preliminary data.</text>
</comment>
<dbReference type="AlphaFoldDB" id="A0A5J9W3Q4"/>
<keyword evidence="6" id="KW-1185">Reference proteome</keyword>
<dbReference type="PROSITE" id="PS50097">
    <property type="entry name" value="BTB"/>
    <property type="match status" value="1"/>
</dbReference>
<feature type="domain" description="BTB" evidence="3">
    <location>
        <begin position="186"/>
        <end position="251"/>
    </location>
</feature>
<sequence>MACCFPWCTSEEAVRRKHVYEIRDYGRVVTSVGANECVSSAPFSVGGYDWAVRFYPHGVQNAEPGYASAFVKLLTPGATARASFKLTLLPWSSSGSRRGQAIKLCPRKFGGVGGYTAWGRWSFVKTTKLESPAFLLDDTVRIECDITVFVKRKPAAVTAVPSAPPSELPADLGKLMTTDSGGAPAPDVLILVGGESFAAHSLVLWMRCRELYDMATAASSSCVTIAESDVQPAVFRDLLRYIYTEALPDMDGLGTAQTIEKLRALLTAAVRYKMDRLKLVCESALCASLDARTVVATLAVAEQLHLTTLRSACIKFIASSASQIE</sequence>
<reference evidence="5 6" key="1">
    <citation type="journal article" date="2019" name="Sci. Rep.">
        <title>A high-quality genome of Eragrostis curvula grass provides insights into Poaceae evolution and supports new strategies to enhance forage quality.</title>
        <authorList>
            <person name="Carballo J."/>
            <person name="Santos B.A.C.M."/>
            <person name="Zappacosta D."/>
            <person name="Garbus I."/>
            <person name="Selva J.P."/>
            <person name="Gallo C.A."/>
            <person name="Diaz A."/>
            <person name="Albertini E."/>
            <person name="Caccamo M."/>
            <person name="Echenique V."/>
        </authorList>
    </citation>
    <scope>NUCLEOTIDE SEQUENCE [LARGE SCALE GENOMIC DNA]</scope>
    <source>
        <strain evidence="6">cv. Victoria</strain>
        <tissue evidence="5">Leaf</tissue>
    </source>
</reference>
<name>A0A5J9W3Q4_9POAL</name>
<dbReference type="InterPro" id="IPR056423">
    <property type="entry name" value="BACK_BPM_SPOP"/>
</dbReference>
<dbReference type="CDD" id="cd00121">
    <property type="entry name" value="MATH"/>
    <property type="match status" value="1"/>
</dbReference>
<evidence type="ECO:0000259" key="4">
    <source>
        <dbReference type="PROSITE" id="PS50144"/>
    </source>
</evidence>
<dbReference type="PANTHER" id="PTHR26379">
    <property type="entry name" value="BTB/POZ AND MATH DOMAIN-CONTAINING PROTEIN 1"/>
    <property type="match status" value="1"/>
</dbReference>
<organism evidence="5 6">
    <name type="scientific">Eragrostis curvula</name>
    <name type="common">weeping love grass</name>
    <dbReference type="NCBI Taxonomy" id="38414"/>
    <lineage>
        <taxon>Eukaryota</taxon>
        <taxon>Viridiplantae</taxon>
        <taxon>Streptophyta</taxon>
        <taxon>Embryophyta</taxon>
        <taxon>Tracheophyta</taxon>
        <taxon>Spermatophyta</taxon>
        <taxon>Magnoliopsida</taxon>
        <taxon>Liliopsida</taxon>
        <taxon>Poales</taxon>
        <taxon>Poaceae</taxon>
        <taxon>PACMAD clade</taxon>
        <taxon>Chloridoideae</taxon>
        <taxon>Eragrostideae</taxon>
        <taxon>Eragrostidinae</taxon>
        <taxon>Eragrostis</taxon>
    </lineage>
</organism>
<dbReference type="SMART" id="SM00225">
    <property type="entry name" value="BTB"/>
    <property type="match status" value="1"/>
</dbReference>
<dbReference type="InterPro" id="IPR008974">
    <property type="entry name" value="TRAF-like"/>
</dbReference>
<accession>A0A5J9W3Q4</accession>
<dbReference type="EMBL" id="RWGY01000005">
    <property type="protein sequence ID" value="TVU42545.1"/>
    <property type="molecule type" value="Genomic_DNA"/>
</dbReference>
<comment type="pathway">
    <text evidence="1">Protein modification; protein ubiquitination.</text>
</comment>
<dbReference type="InterPro" id="IPR011333">
    <property type="entry name" value="SKP1/BTB/POZ_sf"/>
</dbReference>
<protein>
    <recommendedName>
        <fullName evidence="7">BTB domain-containing protein</fullName>
    </recommendedName>
</protein>
<dbReference type="PROSITE" id="PS50144">
    <property type="entry name" value="MATH"/>
    <property type="match status" value="1"/>
</dbReference>
<evidence type="ECO:0008006" key="7">
    <source>
        <dbReference type="Google" id="ProtNLM"/>
    </source>
</evidence>
<feature type="domain" description="MATH" evidence="4">
    <location>
        <begin position="15"/>
        <end position="146"/>
    </location>
</feature>
<dbReference type="Pfam" id="PF00651">
    <property type="entry name" value="BTB"/>
    <property type="match status" value="1"/>
</dbReference>
<dbReference type="InterPro" id="IPR002083">
    <property type="entry name" value="MATH/TRAF_dom"/>
</dbReference>
<dbReference type="Pfam" id="PF24570">
    <property type="entry name" value="BACK_BPM_SPOP"/>
    <property type="match status" value="1"/>
</dbReference>
<evidence type="ECO:0000256" key="2">
    <source>
        <dbReference type="ARBA" id="ARBA00010846"/>
    </source>
</evidence>
<dbReference type="InterPro" id="IPR045005">
    <property type="entry name" value="BPM1-6"/>
</dbReference>
<dbReference type="GO" id="GO:0016567">
    <property type="term" value="P:protein ubiquitination"/>
    <property type="evidence" value="ECO:0007669"/>
    <property type="project" value="InterPro"/>
</dbReference>
<dbReference type="Gramene" id="TVU42545">
    <property type="protein sequence ID" value="TVU42545"/>
    <property type="gene ID" value="EJB05_08957"/>
</dbReference>
<dbReference type="SUPFAM" id="SSF49599">
    <property type="entry name" value="TRAF domain-like"/>
    <property type="match status" value="1"/>
</dbReference>
<dbReference type="PANTHER" id="PTHR26379:SF187">
    <property type="entry name" value="OS07G0655300 PROTEIN"/>
    <property type="match status" value="1"/>
</dbReference>
<dbReference type="Pfam" id="PF22486">
    <property type="entry name" value="MATH_2"/>
    <property type="match status" value="1"/>
</dbReference>
<dbReference type="Gene3D" id="3.30.710.10">
    <property type="entry name" value="Potassium Channel Kv1.1, Chain A"/>
    <property type="match status" value="1"/>
</dbReference>
<dbReference type="Gene3D" id="2.60.210.10">
    <property type="entry name" value="Apoptosis, Tumor Necrosis Factor Receptor Associated Protein 2, Chain A"/>
    <property type="match status" value="1"/>
</dbReference>
<feature type="non-terminal residue" evidence="5">
    <location>
        <position position="1"/>
    </location>
</feature>
<evidence type="ECO:0000313" key="6">
    <source>
        <dbReference type="Proteomes" id="UP000324897"/>
    </source>
</evidence>
<evidence type="ECO:0000256" key="1">
    <source>
        <dbReference type="ARBA" id="ARBA00004906"/>
    </source>
</evidence>
<gene>
    <name evidence="5" type="ORF">EJB05_08957</name>
</gene>
<proteinExistence type="inferred from homology"/>
<evidence type="ECO:0000259" key="3">
    <source>
        <dbReference type="PROSITE" id="PS50097"/>
    </source>
</evidence>
<dbReference type="InterPro" id="IPR000210">
    <property type="entry name" value="BTB/POZ_dom"/>
</dbReference>
<dbReference type="SUPFAM" id="SSF54695">
    <property type="entry name" value="POZ domain"/>
    <property type="match status" value="1"/>
</dbReference>
<comment type="similarity">
    <text evidence="2">Belongs to the Tdpoz family.</text>
</comment>